<evidence type="ECO:0000313" key="11">
    <source>
        <dbReference type="EMBL" id="GAA0466843.1"/>
    </source>
</evidence>
<feature type="domain" description="Anti-sigma-28 factor FlgM C-terminal" evidence="10">
    <location>
        <begin position="49"/>
        <end position="86"/>
    </location>
</feature>
<dbReference type="InterPro" id="IPR007412">
    <property type="entry name" value="FlgM"/>
</dbReference>
<evidence type="ECO:0000256" key="9">
    <source>
        <dbReference type="SAM" id="MobiDB-lite"/>
    </source>
</evidence>
<comment type="function">
    <text evidence="7">Responsible for the coupling of flagellin expression to flagellar assembly by preventing expression of the flagellin genes when a component of the middle class of proteins is defective. It negatively regulates flagellar genes by inhibiting the activity of FliA by directly binding to FliA.</text>
</comment>
<name>A0ABN1A415_9SPHN</name>
<dbReference type="RefSeq" id="WP_229954011.1">
    <property type="nucleotide sequence ID" value="NZ_BAAAEM010000002.1"/>
</dbReference>
<keyword evidence="12" id="KW-1185">Reference proteome</keyword>
<comment type="caution">
    <text evidence="11">The sequence shown here is derived from an EMBL/GenBank/DDBJ whole genome shotgun (WGS) entry which is preliminary data.</text>
</comment>
<dbReference type="SUPFAM" id="SSF101498">
    <property type="entry name" value="Anti-sigma factor FlgM"/>
    <property type="match status" value="1"/>
</dbReference>
<comment type="similarity">
    <text evidence="1">Belongs to the FlgM family.</text>
</comment>
<evidence type="ECO:0000256" key="3">
    <source>
        <dbReference type="ARBA" id="ARBA00022491"/>
    </source>
</evidence>
<evidence type="ECO:0000256" key="4">
    <source>
        <dbReference type="ARBA" id="ARBA00022795"/>
    </source>
</evidence>
<organism evidence="11 12">
    <name type="scientific">Parasphingorhabdus litoris</name>
    <dbReference type="NCBI Taxonomy" id="394733"/>
    <lineage>
        <taxon>Bacteria</taxon>
        <taxon>Pseudomonadati</taxon>
        <taxon>Pseudomonadota</taxon>
        <taxon>Alphaproteobacteria</taxon>
        <taxon>Sphingomonadales</taxon>
        <taxon>Sphingomonadaceae</taxon>
        <taxon>Parasphingorhabdus</taxon>
    </lineage>
</organism>
<sequence>MKPVESYSAINTRLDRPVLQEGAPKKLDTGKDAGGADKAPSIMTTASILAAQTPPFDEQKVSEIRQKIASGVYSVDTAALAQKMLDTGVFGVESDK</sequence>
<dbReference type="Proteomes" id="UP001500713">
    <property type="component" value="Unassembled WGS sequence"/>
</dbReference>
<evidence type="ECO:0000259" key="10">
    <source>
        <dbReference type="Pfam" id="PF04316"/>
    </source>
</evidence>
<proteinExistence type="inferred from homology"/>
<keyword evidence="6" id="KW-0804">Transcription</keyword>
<gene>
    <name evidence="11" type="ORF">GCM10009096_04430</name>
</gene>
<dbReference type="NCBIfam" id="TIGR03824">
    <property type="entry name" value="FlgM_jcvi"/>
    <property type="match status" value="1"/>
</dbReference>
<keyword evidence="4" id="KW-1005">Bacterial flagellum biogenesis</keyword>
<evidence type="ECO:0000313" key="12">
    <source>
        <dbReference type="Proteomes" id="UP001500713"/>
    </source>
</evidence>
<evidence type="ECO:0000256" key="1">
    <source>
        <dbReference type="ARBA" id="ARBA00005322"/>
    </source>
</evidence>
<feature type="region of interest" description="Disordered" evidence="9">
    <location>
        <begin position="1"/>
        <end position="39"/>
    </location>
</feature>
<keyword evidence="5" id="KW-0805">Transcription regulation</keyword>
<evidence type="ECO:0000256" key="8">
    <source>
        <dbReference type="ARBA" id="ARBA00030117"/>
    </source>
</evidence>
<evidence type="ECO:0000256" key="6">
    <source>
        <dbReference type="ARBA" id="ARBA00023163"/>
    </source>
</evidence>
<dbReference type="EMBL" id="BAAAEM010000002">
    <property type="protein sequence ID" value="GAA0466843.1"/>
    <property type="molecule type" value="Genomic_DNA"/>
</dbReference>
<protein>
    <recommendedName>
        <fullName evidence="2">Negative regulator of flagellin synthesis</fullName>
    </recommendedName>
    <alternativeName>
        <fullName evidence="8">Anti-sigma-28 factor</fullName>
    </alternativeName>
</protein>
<feature type="compositionally biased region" description="Basic and acidic residues" evidence="9">
    <location>
        <begin position="13"/>
        <end position="35"/>
    </location>
</feature>
<reference evidence="11 12" key="1">
    <citation type="journal article" date="2019" name="Int. J. Syst. Evol. Microbiol.">
        <title>The Global Catalogue of Microorganisms (GCM) 10K type strain sequencing project: providing services to taxonomists for standard genome sequencing and annotation.</title>
        <authorList>
            <consortium name="The Broad Institute Genomics Platform"/>
            <consortium name="The Broad Institute Genome Sequencing Center for Infectious Disease"/>
            <person name="Wu L."/>
            <person name="Ma J."/>
        </authorList>
    </citation>
    <scope>NUCLEOTIDE SEQUENCE [LARGE SCALE GENOMIC DNA]</scope>
    <source>
        <strain evidence="11 12">JCM 14162</strain>
    </source>
</reference>
<keyword evidence="3" id="KW-0678">Repressor</keyword>
<evidence type="ECO:0000256" key="2">
    <source>
        <dbReference type="ARBA" id="ARBA00017823"/>
    </source>
</evidence>
<dbReference type="Pfam" id="PF04316">
    <property type="entry name" value="FlgM"/>
    <property type="match status" value="1"/>
</dbReference>
<evidence type="ECO:0000256" key="7">
    <source>
        <dbReference type="ARBA" id="ARBA00024739"/>
    </source>
</evidence>
<evidence type="ECO:0000256" key="5">
    <source>
        <dbReference type="ARBA" id="ARBA00023015"/>
    </source>
</evidence>
<accession>A0ABN1A415</accession>
<dbReference type="InterPro" id="IPR035890">
    <property type="entry name" value="Anti-sigma-28_factor_FlgM_sf"/>
</dbReference>
<dbReference type="InterPro" id="IPR031316">
    <property type="entry name" value="FlgM_C"/>
</dbReference>